<comment type="cofactor">
    <cofactor evidence="2">
        <name>L-ascorbate</name>
        <dbReference type="ChEBI" id="CHEBI:38290"/>
    </cofactor>
</comment>
<dbReference type="GO" id="GO:0005789">
    <property type="term" value="C:endoplasmic reticulum membrane"/>
    <property type="evidence" value="ECO:0007669"/>
    <property type="project" value="UniProtKB-SubCell"/>
</dbReference>
<dbReference type="GO" id="GO:0031418">
    <property type="term" value="F:L-ascorbic acid binding"/>
    <property type="evidence" value="ECO:0007669"/>
    <property type="project" value="UniProtKB-KW"/>
</dbReference>
<reference evidence="18" key="2">
    <citation type="submission" date="2020-11" db="EMBL/GenBank/DDBJ databases">
        <authorList>
            <person name="McCartney M.A."/>
            <person name="Auch B."/>
            <person name="Kono T."/>
            <person name="Mallez S."/>
            <person name="Becker A."/>
            <person name="Gohl D.M."/>
            <person name="Silverstein K.A.T."/>
            <person name="Koren S."/>
            <person name="Bechman K.B."/>
            <person name="Herman A."/>
            <person name="Abrahante J.E."/>
            <person name="Garbe J."/>
        </authorList>
    </citation>
    <scope>NUCLEOTIDE SEQUENCE</scope>
    <source>
        <strain evidence="18">Duluth1</strain>
        <tissue evidence="18">Whole animal</tissue>
    </source>
</reference>
<dbReference type="SUPFAM" id="SSF53448">
    <property type="entry name" value="Nucleotide-diphospho-sugar transferases"/>
    <property type="match status" value="1"/>
</dbReference>
<keyword evidence="8" id="KW-0256">Endoplasmic reticulum</keyword>
<comment type="caution">
    <text evidence="18">The sequence shown here is derived from an EMBL/GenBank/DDBJ whole genome shotgun (WGS) entry which is preliminary data.</text>
</comment>
<gene>
    <name evidence="18" type="ORF">DPMN_122866</name>
</gene>
<keyword evidence="10" id="KW-0223">Dioxygenase</keyword>
<dbReference type="GO" id="GO:0005791">
    <property type="term" value="C:rough endoplasmic reticulum"/>
    <property type="evidence" value="ECO:0007669"/>
    <property type="project" value="UniProtKB-SubCell"/>
</dbReference>
<protein>
    <recommendedName>
        <fullName evidence="5">procollagen-lysine 5-dioxygenase</fullName>
        <ecNumber evidence="5">1.14.11.4</ecNumber>
    </recommendedName>
</protein>
<dbReference type="SMART" id="SM00702">
    <property type="entry name" value="P4Hc"/>
    <property type="match status" value="1"/>
</dbReference>
<feature type="domain" description="Fe2OG dioxygenase" evidence="17">
    <location>
        <begin position="630"/>
        <end position="723"/>
    </location>
</feature>
<evidence type="ECO:0000256" key="2">
    <source>
        <dbReference type="ARBA" id="ARBA00001961"/>
    </source>
</evidence>
<feature type="chain" id="PRO_5038800926" description="procollagen-lysine 5-dioxygenase" evidence="16">
    <location>
        <begin position="21"/>
        <end position="723"/>
    </location>
</feature>
<evidence type="ECO:0000256" key="12">
    <source>
        <dbReference type="ARBA" id="ARBA00023004"/>
    </source>
</evidence>
<dbReference type="Pfam" id="PF03171">
    <property type="entry name" value="2OG-FeII_Oxy"/>
    <property type="match status" value="1"/>
</dbReference>
<evidence type="ECO:0000256" key="5">
    <source>
        <dbReference type="ARBA" id="ARBA00012264"/>
    </source>
</evidence>
<dbReference type="InterPro" id="IPR044861">
    <property type="entry name" value="IPNS-like_FE2OG_OXY"/>
</dbReference>
<evidence type="ECO:0000256" key="13">
    <source>
        <dbReference type="ARBA" id="ARBA00023136"/>
    </source>
</evidence>
<evidence type="ECO:0000256" key="16">
    <source>
        <dbReference type="SAM" id="SignalP"/>
    </source>
</evidence>
<keyword evidence="11" id="KW-0560">Oxidoreductase</keyword>
<dbReference type="PROSITE" id="PS51471">
    <property type="entry name" value="FE2OG_OXY"/>
    <property type="match status" value="1"/>
</dbReference>
<dbReference type="GO" id="GO:0005506">
    <property type="term" value="F:iron ion binding"/>
    <property type="evidence" value="ECO:0007669"/>
    <property type="project" value="InterPro"/>
</dbReference>
<sequence length="723" mass="83617">MKMDLFTWMTFLSLCAWCQCINEDFVVVTIATENNDGLRRYLRSTKKYGLNTEVYGLGEAWKGGDMQGQGGGHKVNLLRRELKKYKDRDDLIVMFTDSYDVVLTSGSEDILEKFRKLDARVVFSAEGFCWPDKQLADKYPEVKLHEKRFLNSGGFIGYAKDVYEVVSHGNIENTDDDQRFYTTIYLNVKLREKWSIKLDRRSEIFMNLHGALGDVMLKYKGAHSFLYNVKTGTVPIVIHGNGPIKPEFNRLANYLADSWTLGSGCLSCEEDTISLQGMKDEDHPLLMIGLFVERPMPFLREFFQHVSALDYPKSRISLYMHNSVELHQRELKSFLLKHGQEYESLHIINPSEQVSEVEARNAAIEKCIKKSCQYYLNIDGDVHLENSGGLKLLMQQNRSVLAPMISRYTKAWSNFWGAVSSTGFYARSEDYMDIVGRDKVGLWNVPYIGGVYLIQGHILPALKGAYTAPGLDPDMALCLNLRNQGRFMLVTNRDWYGHLIYYDEFETSHLHNELYEILRNPYDWEKRYIHTNYSQSLEKESKIEEPCPDVFWFPIVTEVFCDELVEEMEHYGGWSGGKNDDPRLAGGYENVPTDDIHMTQVGLQDDWLEFLKKYVAPLATRVFQGYFSNPPRAILNFIVKYHPERQRELRPHHDSSTFTINIALNRPHVDYQGGGCRFIRYNCSVTDTRKGWMMMHPGRLTHYHEGLPTTQGTRYIFVSFVDP</sequence>
<dbReference type="Proteomes" id="UP000828390">
    <property type="component" value="Unassembled WGS sequence"/>
</dbReference>
<keyword evidence="6" id="KW-0479">Metal-binding</keyword>
<evidence type="ECO:0000313" key="19">
    <source>
        <dbReference type="Proteomes" id="UP000828390"/>
    </source>
</evidence>
<evidence type="ECO:0000256" key="9">
    <source>
        <dbReference type="ARBA" id="ARBA00022896"/>
    </source>
</evidence>
<dbReference type="Pfam" id="PF25342">
    <property type="entry name" value="GT_PLOD"/>
    <property type="match status" value="1"/>
</dbReference>
<evidence type="ECO:0000256" key="15">
    <source>
        <dbReference type="ARBA" id="ARBA00047930"/>
    </source>
</evidence>
<reference evidence="18" key="1">
    <citation type="journal article" date="2019" name="bioRxiv">
        <title>The Genome of the Zebra Mussel, Dreissena polymorpha: A Resource for Invasive Species Research.</title>
        <authorList>
            <person name="McCartney M.A."/>
            <person name="Auch B."/>
            <person name="Kono T."/>
            <person name="Mallez S."/>
            <person name="Zhang Y."/>
            <person name="Obille A."/>
            <person name="Becker A."/>
            <person name="Abrahante J.E."/>
            <person name="Garbe J."/>
            <person name="Badalamenti J.P."/>
            <person name="Herman A."/>
            <person name="Mangelson H."/>
            <person name="Liachko I."/>
            <person name="Sullivan S."/>
            <person name="Sone E.D."/>
            <person name="Koren S."/>
            <person name="Silverstein K.A.T."/>
            <person name="Beckman K.B."/>
            <person name="Gohl D.M."/>
        </authorList>
    </citation>
    <scope>NUCLEOTIDE SEQUENCE</scope>
    <source>
        <strain evidence="18">Duluth1</strain>
        <tissue evidence="18">Whole animal</tissue>
    </source>
</reference>
<evidence type="ECO:0000256" key="11">
    <source>
        <dbReference type="ARBA" id="ARBA00023002"/>
    </source>
</evidence>
<proteinExistence type="predicted"/>
<keyword evidence="14" id="KW-0325">Glycoprotein</keyword>
<evidence type="ECO:0000256" key="14">
    <source>
        <dbReference type="ARBA" id="ARBA00023180"/>
    </source>
</evidence>
<evidence type="ECO:0000256" key="8">
    <source>
        <dbReference type="ARBA" id="ARBA00022824"/>
    </source>
</evidence>
<dbReference type="InterPro" id="IPR029044">
    <property type="entry name" value="Nucleotide-diphossugar_trans"/>
</dbReference>
<dbReference type="EMBL" id="JAIWYP010000005">
    <property type="protein sequence ID" value="KAH3821107.1"/>
    <property type="molecule type" value="Genomic_DNA"/>
</dbReference>
<feature type="signal peptide" evidence="16">
    <location>
        <begin position="1"/>
        <end position="20"/>
    </location>
</feature>
<dbReference type="AlphaFoldDB" id="A0A9D4JUV0"/>
<comment type="catalytic activity">
    <reaction evidence="15">
        <text>L-lysyl-[collagen] + 2-oxoglutarate + O2 = (5R)-5-hydroxy-L-lysyl-[collagen] + succinate + CO2</text>
        <dbReference type="Rhea" id="RHEA:16569"/>
        <dbReference type="Rhea" id="RHEA-COMP:12751"/>
        <dbReference type="Rhea" id="RHEA-COMP:12752"/>
        <dbReference type="ChEBI" id="CHEBI:15379"/>
        <dbReference type="ChEBI" id="CHEBI:16526"/>
        <dbReference type="ChEBI" id="CHEBI:16810"/>
        <dbReference type="ChEBI" id="CHEBI:29969"/>
        <dbReference type="ChEBI" id="CHEBI:30031"/>
        <dbReference type="ChEBI" id="CHEBI:133442"/>
        <dbReference type="EC" id="1.14.11.4"/>
    </reaction>
</comment>
<evidence type="ECO:0000256" key="1">
    <source>
        <dbReference type="ARBA" id="ARBA00001954"/>
    </source>
</evidence>
<keyword evidence="19" id="KW-1185">Reference proteome</keyword>
<keyword evidence="13" id="KW-0472">Membrane</keyword>
<evidence type="ECO:0000259" key="17">
    <source>
        <dbReference type="PROSITE" id="PS51471"/>
    </source>
</evidence>
<accession>A0A9D4JUV0</accession>
<keyword evidence="12" id="KW-0408">Iron</keyword>
<dbReference type="InterPro" id="IPR005123">
    <property type="entry name" value="Oxoglu/Fe-dep_dioxygenase_dom"/>
</dbReference>
<evidence type="ECO:0000313" key="18">
    <source>
        <dbReference type="EMBL" id="KAH3821107.1"/>
    </source>
</evidence>
<dbReference type="InterPro" id="IPR001006">
    <property type="entry name" value="Procol_lys_dOase"/>
</dbReference>
<dbReference type="InterPro" id="IPR050757">
    <property type="entry name" value="Collagen_mod_GT25"/>
</dbReference>
<dbReference type="Gene3D" id="3.90.550.10">
    <property type="entry name" value="Spore Coat Polysaccharide Biosynthesis Protein SpsA, Chain A"/>
    <property type="match status" value="1"/>
</dbReference>
<evidence type="ECO:0000256" key="6">
    <source>
        <dbReference type="ARBA" id="ARBA00022723"/>
    </source>
</evidence>
<dbReference type="PROSITE" id="PS01325">
    <property type="entry name" value="LYS_HYDROXYLASE"/>
    <property type="match status" value="1"/>
</dbReference>
<keyword evidence="9" id="KW-0847">Vitamin C</keyword>
<dbReference type="InterPro" id="IPR057589">
    <property type="entry name" value="GT_PLOD"/>
</dbReference>
<keyword evidence="7 16" id="KW-0732">Signal</keyword>
<dbReference type="Gene3D" id="2.60.120.620">
    <property type="entry name" value="q2cbj1_9rhob like domain"/>
    <property type="match status" value="1"/>
</dbReference>
<name>A0A9D4JUV0_DREPO</name>
<organism evidence="18 19">
    <name type="scientific">Dreissena polymorpha</name>
    <name type="common">Zebra mussel</name>
    <name type="synonym">Mytilus polymorpha</name>
    <dbReference type="NCBI Taxonomy" id="45954"/>
    <lineage>
        <taxon>Eukaryota</taxon>
        <taxon>Metazoa</taxon>
        <taxon>Spiralia</taxon>
        <taxon>Lophotrochozoa</taxon>
        <taxon>Mollusca</taxon>
        <taxon>Bivalvia</taxon>
        <taxon>Autobranchia</taxon>
        <taxon>Heteroconchia</taxon>
        <taxon>Euheterodonta</taxon>
        <taxon>Imparidentia</taxon>
        <taxon>Neoheterodontei</taxon>
        <taxon>Myida</taxon>
        <taxon>Dreissenoidea</taxon>
        <taxon>Dreissenidae</taxon>
        <taxon>Dreissena</taxon>
    </lineage>
</organism>
<dbReference type="InterPro" id="IPR006620">
    <property type="entry name" value="Pro_4_hyd_alph"/>
</dbReference>
<evidence type="ECO:0000256" key="4">
    <source>
        <dbReference type="ARBA" id="ARBA00004427"/>
    </source>
</evidence>
<dbReference type="OrthoDB" id="69177at2759"/>
<dbReference type="EC" id="1.14.11.4" evidence="5"/>
<comment type="subcellular location">
    <subcellularLocation>
        <location evidence="3">Endoplasmic reticulum membrane</location>
        <topology evidence="3">Peripheral membrane protein</topology>
        <orientation evidence="3">Lumenal side</orientation>
    </subcellularLocation>
    <subcellularLocation>
        <location evidence="4">Rough endoplasmic reticulum</location>
    </subcellularLocation>
</comment>
<evidence type="ECO:0000256" key="7">
    <source>
        <dbReference type="ARBA" id="ARBA00022729"/>
    </source>
</evidence>
<evidence type="ECO:0000256" key="10">
    <source>
        <dbReference type="ARBA" id="ARBA00022964"/>
    </source>
</evidence>
<dbReference type="PANTHER" id="PTHR10730:SF45">
    <property type="entry name" value="PROCOLLAGEN-LYSINE,2-OXOGLUTARATE 5-DIOXYGENASE"/>
    <property type="match status" value="1"/>
</dbReference>
<evidence type="ECO:0000256" key="3">
    <source>
        <dbReference type="ARBA" id="ARBA00004367"/>
    </source>
</evidence>
<comment type="cofactor">
    <cofactor evidence="1">
        <name>Fe(2+)</name>
        <dbReference type="ChEBI" id="CHEBI:29033"/>
    </cofactor>
</comment>
<dbReference type="PANTHER" id="PTHR10730">
    <property type="entry name" value="PROCOLLAGEN-LYSINE,2-OXOGLUTARATE 5-DIOXYGENASE/GLYCOSYLTRANSFERASE 25 FAMILY MEMBER"/>
    <property type="match status" value="1"/>
</dbReference>
<dbReference type="GO" id="GO:0008475">
    <property type="term" value="F:procollagen-lysine 5-dioxygenase activity"/>
    <property type="evidence" value="ECO:0007669"/>
    <property type="project" value="UniProtKB-EC"/>
</dbReference>